<proteinExistence type="predicted"/>
<feature type="region of interest" description="Disordered" evidence="1">
    <location>
        <begin position="1"/>
        <end position="45"/>
    </location>
</feature>
<evidence type="ECO:0000313" key="3">
    <source>
        <dbReference type="Proteomes" id="UP000515908"/>
    </source>
</evidence>
<organism evidence="2 3">
    <name type="scientific">Angomonas deanei</name>
    <dbReference type="NCBI Taxonomy" id="59799"/>
    <lineage>
        <taxon>Eukaryota</taxon>
        <taxon>Discoba</taxon>
        <taxon>Euglenozoa</taxon>
        <taxon>Kinetoplastea</taxon>
        <taxon>Metakinetoplastina</taxon>
        <taxon>Trypanosomatida</taxon>
        <taxon>Trypanosomatidae</taxon>
        <taxon>Strigomonadinae</taxon>
        <taxon>Angomonas</taxon>
    </lineage>
</organism>
<keyword evidence="3" id="KW-1185">Reference proteome</keyword>
<evidence type="ECO:0000256" key="1">
    <source>
        <dbReference type="SAM" id="MobiDB-lite"/>
    </source>
</evidence>
<accession>A0A7G2CAB0</accession>
<name>A0A7G2CAB0_9TRYP</name>
<feature type="compositionally biased region" description="Polar residues" evidence="1">
    <location>
        <begin position="16"/>
        <end position="30"/>
    </location>
</feature>
<dbReference type="Proteomes" id="UP000515908">
    <property type="component" value="Chromosome 07"/>
</dbReference>
<dbReference type="OrthoDB" id="272537at2759"/>
<dbReference type="VEuPathDB" id="TriTrypDB:ADEAN_000427800"/>
<reference evidence="2 3" key="1">
    <citation type="submission" date="2020-08" db="EMBL/GenBank/DDBJ databases">
        <authorList>
            <person name="Newling K."/>
            <person name="Davey J."/>
            <person name="Forrester S."/>
        </authorList>
    </citation>
    <scope>NUCLEOTIDE SEQUENCE [LARGE SCALE GENOMIC DNA]</scope>
    <source>
        <strain evidence="3">Crithidia deanei Carvalho (ATCC PRA-265)</strain>
    </source>
</reference>
<dbReference type="EMBL" id="LR877151">
    <property type="protein sequence ID" value="CAD2216800.1"/>
    <property type="molecule type" value="Genomic_DNA"/>
</dbReference>
<evidence type="ECO:0000313" key="2">
    <source>
        <dbReference type="EMBL" id="CAD2216800.1"/>
    </source>
</evidence>
<gene>
    <name evidence="2" type="ORF">ADEAN_000427800</name>
</gene>
<dbReference type="AlphaFoldDB" id="A0A7G2CAB0"/>
<sequence length="333" mass="37326">MADALVKTPATPKKNAFTSENSQSRLSNASLKEGSDSSAFSSRRQSRVGDNFTDRNALINLEVKVLTQSLGAENQWTECGDGLVEFSDMTIRVIAFKEEGKTEEKVLLEDTINSDTPFVGENCCIVWNSFEQQLSLCLMYASDEGYVASWSALVALQEKSYPPLQFDPLARCKPCKDENGKNLEVFPYSYYLHNKYTPPLGFIHMHAFSVAIMEYEHGRRPELYKNKDVVVTILSIANPELYEYLLDPEVYPLLVNGAIGEGVSPTKRRLKEWTVPGELGKVCASDEKKTQMAKELIGKDLRLSHLLRDILTPKVVSSEVIMRFSSISQADSE</sequence>
<protein>
    <submittedName>
        <fullName evidence="2">Uncharacterized protein</fullName>
    </submittedName>
</protein>